<dbReference type="EMBL" id="JBHMEC010000003">
    <property type="protein sequence ID" value="MFB9148466.1"/>
    <property type="molecule type" value="Genomic_DNA"/>
</dbReference>
<evidence type="ECO:0000259" key="2">
    <source>
        <dbReference type="Pfam" id="PF03061"/>
    </source>
</evidence>
<dbReference type="InterPro" id="IPR029069">
    <property type="entry name" value="HotDog_dom_sf"/>
</dbReference>
<dbReference type="Proteomes" id="UP001589670">
    <property type="component" value="Unassembled WGS sequence"/>
</dbReference>
<keyword evidence="1 3" id="KW-0378">Hydrolase</keyword>
<name>A0ABV5HX90_9RHOB</name>
<evidence type="ECO:0000313" key="4">
    <source>
        <dbReference type="Proteomes" id="UP001589670"/>
    </source>
</evidence>
<evidence type="ECO:0000256" key="1">
    <source>
        <dbReference type="ARBA" id="ARBA00022801"/>
    </source>
</evidence>
<dbReference type="Gene3D" id="3.10.129.10">
    <property type="entry name" value="Hotdog Thioesterase"/>
    <property type="match status" value="1"/>
</dbReference>
<dbReference type="Pfam" id="PF03061">
    <property type="entry name" value="4HBT"/>
    <property type="match status" value="1"/>
</dbReference>
<gene>
    <name evidence="3" type="ORF">ACFFU4_01720</name>
</gene>
<proteinExistence type="predicted"/>
<dbReference type="InterPro" id="IPR006683">
    <property type="entry name" value="Thioestr_dom"/>
</dbReference>
<dbReference type="NCBIfam" id="TIGR00369">
    <property type="entry name" value="unchar_dom_1"/>
    <property type="match status" value="1"/>
</dbReference>
<feature type="domain" description="Thioesterase" evidence="2">
    <location>
        <begin position="49"/>
        <end position="122"/>
    </location>
</feature>
<dbReference type="RefSeq" id="WP_377066415.1">
    <property type="nucleotide sequence ID" value="NZ_JBHMEC010000003.1"/>
</dbReference>
<keyword evidence="4" id="KW-1185">Reference proteome</keyword>
<protein>
    <submittedName>
        <fullName evidence="3">PaaI family thioesterase</fullName>
        <ecNumber evidence="3">3.1.2.-</ecNumber>
    </submittedName>
</protein>
<dbReference type="EC" id="3.1.2.-" evidence="3"/>
<accession>A0ABV5HX90</accession>
<dbReference type="GO" id="GO:0016787">
    <property type="term" value="F:hydrolase activity"/>
    <property type="evidence" value="ECO:0007669"/>
    <property type="project" value="UniProtKB-KW"/>
</dbReference>
<organism evidence="3 4">
    <name type="scientific">Roseovarius ramblicola</name>
    <dbReference type="NCBI Taxonomy" id="2022336"/>
    <lineage>
        <taxon>Bacteria</taxon>
        <taxon>Pseudomonadati</taxon>
        <taxon>Pseudomonadota</taxon>
        <taxon>Alphaproteobacteria</taxon>
        <taxon>Rhodobacterales</taxon>
        <taxon>Roseobacteraceae</taxon>
        <taxon>Roseovarius</taxon>
    </lineage>
</organism>
<dbReference type="PANTHER" id="PTHR43240:SF7">
    <property type="entry name" value="BLR7284 PROTEIN"/>
    <property type="match status" value="1"/>
</dbReference>
<reference evidence="3 4" key="1">
    <citation type="submission" date="2024-09" db="EMBL/GenBank/DDBJ databases">
        <authorList>
            <person name="Sun Q."/>
            <person name="Mori K."/>
        </authorList>
    </citation>
    <scope>NUCLEOTIDE SEQUENCE [LARGE SCALE GENOMIC DNA]</scope>
    <source>
        <strain evidence="3 4">CECT 9424</strain>
    </source>
</reference>
<dbReference type="PANTHER" id="PTHR43240">
    <property type="entry name" value="1,4-DIHYDROXY-2-NAPHTHOYL-COA THIOESTERASE 1"/>
    <property type="match status" value="1"/>
</dbReference>
<dbReference type="SUPFAM" id="SSF54637">
    <property type="entry name" value="Thioesterase/thiol ester dehydrase-isomerase"/>
    <property type="match status" value="1"/>
</dbReference>
<sequence>MSDTDPARDFMEALPHARALGMRLVSMGKGRARIEMDYAARLVGDPETGVIHGGAVSALMDTCCGAAAMSHPASPGGTATIDLRIDYMRPAVPGQAIRAEAECYHVTRSVAFVRARAMDDDAERPVATATGTFTVEGG</sequence>
<evidence type="ECO:0000313" key="3">
    <source>
        <dbReference type="EMBL" id="MFB9148466.1"/>
    </source>
</evidence>
<comment type="caution">
    <text evidence="3">The sequence shown here is derived from an EMBL/GenBank/DDBJ whole genome shotgun (WGS) entry which is preliminary data.</text>
</comment>
<dbReference type="CDD" id="cd03443">
    <property type="entry name" value="PaaI_thioesterase"/>
    <property type="match status" value="1"/>
</dbReference>
<dbReference type="InterPro" id="IPR003736">
    <property type="entry name" value="PAAI_dom"/>
</dbReference>